<organism evidence="8 9">
    <name type="scientific">Umezawaea tangerina</name>
    <dbReference type="NCBI Taxonomy" id="84725"/>
    <lineage>
        <taxon>Bacteria</taxon>
        <taxon>Bacillati</taxon>
        <taxon>Actinomycetota</taxon>
        <taxon>Actinomycetes</taxon>
        <taxon>Pseudonocardiales</taxon>
        <taxon>Pseudonocardiaceae</taxon>
        <taxon>Umezawaea</taxon>
    </lineage>
</organism>
<dbReference type="EMBL" id="PVTF01000001">
    <property type="protein sequence ID" value="PRY46869.1"/>
    <property type="molecule type" value="Genomic_DNA"/>
</dbReference>
<sequence length="114" mass="11790">MTAVVELTWTSVCALSALQPEAGVAVLLPDASQVALFRTFDGALHAVDNIDPFSGAAVLSRGIVGDRGGVAVVASPIYKQAFDLTTGACLDDPAVSIAVHEVRVLDDVVQVRCP</sequence>
<feature type="domain" description="Rieske" evidence="7">
    <location>
        <begin position="10"/>
        <end position="111"/>
    </location>
</feature>
<proteinExistence type="predicted"/>
<dbReference type="Proteomes" id="UP000239494">
    <property type="component" value="Unassembled WGS sequence"/>
</dbReference>
<dbReference type="RefSeq" id="WP_106185809.1">
    <property type="nucleotide sequence ID" value="NZ_PVTF01000001.1"/>
</dbReference>
<dbReference type="AlphaFoldDB" id="A0A2T0TMJ1"/>
<dbReference type="GO" id="GO:0042128">
    <property type="term" value="P:nitrate assimilation"/>
    <property type="evidence" value="ECO:0007669"/>
    <property type="project" value="UniProtKB-KW"/>
</dbReference>
<dbReference type="CDD" id="cd03529">
    <property type="entry name" value="Rieske_NirD"/>
    <property type="match status" value="1"/>
</dbReference>
<evidence type="ECO:0000256" key="6">
    <source>
        <dbReference type="ARBA" id="ARBA00023063"/>
    </source>
</evidence>
<dbReference type="GO" id="GO:0016705">
    <property type="term" value="F:oxidoreductase activity, acting on paired donors, with incorporation or reduction of molecular oxygen"/>
    <property type="evidence" value="ECO:0007669"/>
    <property type="project" value="UniProtKB-ARBA"/>
</dbReference>
<dbReference type="GO" id="GO:0008942">
    <property type="term" value="F:nitrite reductase [NAD(P)H] activity"/>
    <property type="evidence" value="ECO:0007669"/>
    <property type="project" value="InterPro"/>
</dbReference>
<keyword evidence="2" id="KW-0479">Metal-binding</keyword>
<dbReference type="SUPFAM" id="SSF50022">
    <property type="entry name" value="ISP domain"/>
    <property type="match status" value="1"/>
</dbReference>
<evidence type="ECO:0000256" key="4">
    <source>
        <dbReference type="ARBA" id="ARBA00023004"/>
    </source>
</evidence>
<dbReference type="InterPro" id="IPR017941">
    <property type="entry name" value="Rieske_2Fe-2S"/>
</dbReference>
<evidence type="ECO:0000259" key="7">
    <source>
        <dbReference type="PROSITE" id="PS51296"/>
    </source>
</evidence>
<dbReference type="Gene3D" id="2.102.10.10">
    <property type="entry name" value="Rieske [2Fe-2S] iron-sulphur domain"/>
    <property type="match status" value="1"/>
</dbReference>
<evidence type="ECO:0000313" key="8">
    <source>
        <dbReference type="EMBL" id="PRY46869.1"/>
    </source>
</evidence>
<accession>A0A2T0TMJ1</accession>
<dbReference type="Pfam" id="PF13806">
    <property type="entry name" value="Rieske_2"/>
    <property type="match status" value="1"/>
</dbReference>
<comment type="caution">
    <text evidence="8">The sequence shown here is derived from an EMBL/GenBank/DDBJ whole genome shotgun (WGS) entry which is preliminary data.</text>
</comment>
<dbReference type="OrthoDB" id="3213360at2"/>
<evidence type="ECO:0000313" key="9">
    <source>
        <dbReference type="Proteomes" id="UP000239494"/>
    </source>
</evidence>
<reference evidence="8 9" key="1">
    <citation type="submission" date="2018-03" db="EMBL/GenBank/DDBJ databases">
        <title>Genomic Encyclopedia of Archaeal and Bacterial Type Strains, Phase II (KMG-II): from individual species to whole genera.</title>
        <authorList>
            <person name="Goeker M."/>
        </authorList>
    </citation>
    <scope>NUCLEOTIDE SEQUENCE [LARGE SCALE GENOMIC DNA]</scope>
    <source>
        <strain evidence="8 9">DSM 44720</strain>
    </source>
</reference>
<name>A0A2T0TMJ1_9PSEU</name>
<keyword evidence="9" id="KW-1185">Reference proteome</keyword>
<dbReference type="PANTHER" id="PTHR40562:SF1">
    <property type="entry name" value="NITRITE REDUCTASE (NADH) SMALL SUBUNIT"/>
    <property type="match status" value="1"/>
</dbReference>
<keyword evidence="1" id="KW-0001">2Fe-2S</keyword>
<dbReference type="GO" id="GO:0046872">
    <property type="term" value="F:metal ion binding"/>
    <property type="evidence" value="ECO:0007669"/>
    <property type="project" value="UniProtKB-KW"/>
</dbReference>
<dbReference type="InterPro" id="IPR017881">
    <property type="entry name" value="NirD"/>
</dbReference>
<dbReference type="NCBIfam" id="TIGR02378">
    <property type="entry name" value="nirD_assim_sml"/>
    <property type="match status" value="1"/>
</dbReference>
<evidence type="ECO:0000256" key="1">
    <source>
        <dbReference type="ARBA" id="ARBA00022714"/>
    </source>
</evidence>
<dbReference type="PROSITE" id="PS51296">
    <property type="entry name" value="RIESKE"/>
    <property type="match status" value="1"/>
</dbReference>
<keyword evidence="6" id="KW-0534">Nitrate assimilation</keyword>
<dbReference type="GO" id="GO:0051537">
    <property type="term" value="F:2 iron, 2 sulfur cluster binding"/>
    <property type="evidence" value="ECO:0007669"/>
    <property type="project" value="UniProtKB-KW"/>
</dbReference>
<evidence type="ECO:0000256" key="3">
    <source>
        <dbReference type="ARBA" id="ARBA00023002"/>
    </source>
</evidence>
<keyword evidence="5" id="KW-0411">Iron-sulfur</keyword>
<gene>
    <name evidence="8" type="ORF">CLV43_1011150</name>
</gene>
<evidence type="ECO:0000256" key="2">
    <source>
        <dbReference type="ARBA" id="ARBA00022723"/>
    </source>
</evidence>
<dbReference type="InterPro" id="IPR012748">
    <property type="entry name" value="Rieske-like_NirD"/>
</dbReference>
<dbReference type="PANTHER" id="PTHR40562">
    <property type="match status" value="1"/>
</dbReference>
<dbReference type="PROSITE" id="PS51300">
    <property type="entry name" value="NIRD"/>
    <property type="match status" value="1"/>
</dbReference>
<protein>
    <submittedName>
        <fullName evidence="8">Nitrite reductase (NADH) small subunit</fullName>
    </submittedName>
</protein>
<keyword evidence="4" id="KW-0408">Iron</keyword>
<evidence type="ECO:0000256" key="5">
    <source>
        <dbReference type="ARBA" id="ARBA00023014"/>
    </source>
</evidence>
<dbReference type="InterPro" id="IPR036922">
    <property type="entry name" value="Rieske_2Fe-2S_sf"/>
</dbReference>
<keyword evidence="3" id="KW-0560">Oxidoreductase</keyword>
<dbReference type="GO" id="GO:0004497">
    <property type="term" value="F:monooxygenase activity"/>
    <property type="evidence" value="ECO:0007669"/>
    <property type="project" value="UniProtKB-ARBA"/>
</dbReference>